<evidence type="ECO:0000313" key="1">
    <source>
        <dbReference type="Proteomes" id="UP000492821"/>
    </source>
</evidence>
<protein>
    <submittedName>
        <fullName evidence="2">FTH domain-containing protein</fullName>
    </submittedName>
</protein>
<dbReference type="AlphaFoldDB" id="A0A7E4ZU55"/>
<sequence>MEQYRLQVATARKDNPPPRLQFIRSVDSLTIARKDGALVVVINEESETPFDTTDVFQISEHLELVSLDESDLIMKVKTLKPIFLTIVDCRTTPAFIKKAASKTRAKVRDLCIASKAEPSSICLSTVFAVFPGIEHMVLDNVFPTSWIKFHQTTKLRCFTMHVSDADVIRGVDLWTFYKKQARGFTMMLTFDNNSDADNLELEEIVNEYFMPVESSPFDLVVNYHNRAVLYILKED</sequence>
<accession>A0A7E4ZU55</accession>
<name>A0A7E4ZU55_PANRE</name>
<evidence type="ECO:0000313" key="2">
    <source>
        <dbReference type="WBParaSite" id="Pan_g17666.t1"/>
    </source>
</evidence>
<dbReference type="Proteomes" id="UP000492821">
    <property type="component" value="Unassembled WGS sequence"/>
</dbReference>
<reference evidence="2" key="2">
    <citation type="submission" date="2020-10" db="UniProtKB">
        <authorList>
            <consortium name="WormBaseParasite"/>
        </authorList>
    </citation>
    <scope>IDENTIFICATION</scope>
</reference>
<dbReference type="WBParaSite" id="Pan_g17666.t1">
    <property type="protein sequence ID" value="Pan_g17666.t1"/>
    <property type="gene ID" value="Pan_g17666"/>
</dbReference>
<organism evidence="1 2">
    <name type="scientific">Panagrellus redivivus</name>
    <name type="common">Microworm</name>
    <dbReference type="NCBI Taxonomy" id="6233"/>
    <lineage>
        <taxon>Eukaryota</taxon>
        <taxon>Metazoa</taxon>
        <taxon>Ecdysozoa</taxon>
        <taxon>Nematoda</taxon>
        <taxon>Chromadorea</taxon>
        <taxon>Rhabditida</taxon>
        <taxon>Tylenchina</taxon>
        <taxon>Panagrolaimomorpha</taxon>
        <taxon>Panagrolaimoidea</taxon>
        <taxon>Panagrolaimidae</taxon>
        <taxon>Panagrellus</taxon>
    </lineage>
</organism>
<keyword evidence="1" id="KW-1185">Reference proteome</keyword>
<reference evidence="1" key="1">
    <citation type="journal article" date="2013" name="Genetics">
        <title>The draft genome and transcriptome of Panagrellus redivivus are shaped by the harsh demands of a free-living lifestyle.</title>
        <authorList>
            <person name="Srinivasan J."/>
            <person name="Dillman A.R."/>
            <person name="Macchietto M.G."/>
            <person name="Heikkinen L."/>
            <person name="Lakso M."/>
            <person name="Fracchia K.M."/>
            <person name="Antoshechkin I."/>
            <person name="Mortazavi A."/>
            <person name="Wong G."/>
            <person name="Sternberg P.W."/>
        </authorList>
    </citation>
    <scope>NUCLEOTIDE SEQUENCE [LARGE SCALE GENOMIC DNA]</scope>
    <source>
        <strain evidence="1">MT8872</strain>
    </source>
</reference>
<proteinExistence type="predicted"/>